<dbReference type="GO" id="GO:0008967">
    <property type="term" value="F:phosphoglycolate phosphatase activity"/>
    <property type="evidence" value="ECO:0007669"/>
    <property type="project" value="TreeGrafter"/>
</dbReference>
<protein>
    <recommendedName>
        <fullName evidence="2">Phosphonoacetaldehyde hydrolase</fullName>
        <shortName evidence="2">Phosphonatase</shortName>
        <ecNumber evidence="2">3.11.1.1</ecNumber>
    </recommendedName>
    <alternativeName>
        <fullName evidence="2">Phosphonoacetaldehyde phosphonohydrolase</fullName>
    </alternativeName>
</protein>
<keyword evidence="2" id="KW-0479">Metal-binding</keyword>
<feature type="binding site" evidence="2">
    <location>
        <position position="188"/>
    </location>
    <ligand>
        <name>Mg(2+)</name>
        <dbReference type="ChEBI" id="CHEBI:18420"/>
    </ligand>
</feature>
<dbReference type="Gene3D" id="3.40.50.1000">
    <property type="entry name" value="HAD superfamily/HAD-like"/>
    <property type="match status" value="1"/>
</dbReference>
<name>A0AAJ5WXE5_9CAUL</name>
<dbReference type="Proteomes" id="UP001213664">
    <property type="component" value="Chromosome"/>
</dbReference>
<dbReference type="InterPro" id="IPR006439">
    <property type="entry name" value="HAD-SF_hydro_IA"/>
</dbReference>
<feature type="active site" description="Schiff-base intermediate with substrate" evidence="2">
    <location>
        <position position="55"/>
    </location>
</feature>
<gene>
    <name evidence="2" type="primary">phnX</name>
    <name evidence="3" type="ORF">P0Y50_00285</name>
</gene>
<dbReference type="GO" id="GO:0050194">
    <property type="term" value="F:phosphonoacetaldehyde hydrolase activity"/>
    <property type="evidence" value="ECO:0007669"/>
    <property type="project" value="UniProtKB-UniRule"/>
</dbReference>
<keyword evidence="2 3" id="KW-0378">Hydrolase</keyword>
<dbReference type="EMBL" id="CP119326">
    <property type="protein sequence ID" value="WEK40076.1"/>
    <property type="molecule type" value="Genomic_DNA"/>
</dbReference>
<dbReference type="EC" id="3.11.1.1" evidence="2"/>
<keyword evidence="1 2" id="KW-0704">Schiff base</keyword>
<dbReference type="InterPro" id="IPR050155">
    <property type="entry name" value="HAD-like_hydrolase_sf"/>
</dbReference>
<evidence type="ECO:0000256" key="2">
    <source>
        <dbReference type="HAMAP-Rule" id="MF_01375"/>
    </source>
</evidence>
<dbReference type="GO" id="GO:0006281">
    <property type="term" value="P:DNA repair"/>
    <property type="evidence" value="ECO:0007669"/>
    <property type="project" value="TreeGrafter"/>
</dbReference>
<accession>A0AAJ5WXE5</accession>
<dbReference type="GO" id="GO:0019700">
    <property type="term" value="P:organic phosphonate catabolic process"/>
    <property type="evidence" value="ECO:0007669"/>
    <property type="project" value="InterPro"/>
</dbReference>
<feature type="active site" description="Nucleophile" evidence="2">
    <location>
        <position position="14"/>
    </location>
</feature>
<feature type="binding site" evidence="2">
    <location>
        <position position="14"/>
    </location>
    <ligand>
        <name>Mg(2+)</name>
        <dbReference type="ChEBI" id="CHEBI:18420"/>
    </ligand>
</feature>
<dbReference type="SFLD" id="SFLDG01129">
    <property type="entry name" value="C1.5:_HAD__Beta-PGM__Phosphata"/>
    <property type="match status" value="1"/>
</dbReference>
<dbReference type="InterPro" id="IPR023214">
    <property type="entry name" value="HAD_sf"/>
</dbReference>
<dbReference type="NCBIfam" id="TIGR01509">
    <property type="entry name" value="HAD-SF-IA-v3"/>
    <property type="match status" value="1"/>
</dbReference>
<dbReference type="GO" id="GO:0005829">
    <property type="term" value="C:cytosol"/>
    <property type="evidence" value="ECO:0007669"/>
    <property type="project" value="TreeGrafter"/>
</dbReference>
<dbReference type="InterPro" id="IPR036412">
    <property type="entry name" value="HAD-like_sf"/>
</dbReference>
<dbReference type="Gene3D" id="1.10.150.240">
    <property type="entry name" value="Putative phosphatase, domain 2"/>
    <property type="match status" value="1"/>
</dbReference>
<dbReference type="InterPro" id="IPR023198">
    <property type="entry name" value="PGP-like_dom2"/>
</dbReference>
<dbReference type="AlphaFoldDB" id="A0AAJ5WXE5"/>
<dbReference type="SUPFAM" id="SSF56784">
    <property type="entry name" value="HAD-like"/>
    <property type="match status" value="1"/>
</dbReference>
<feature type="binding site" evidence="2">
    <location>
        <position position="16"/>
    </location>
    <ligand>
        <name>Mg(2+)</name>
        <dbReference type="ChEBI" id="CHEBI:18420"/>
    </ligand>
</feature>
<proteinExistence type="inferred from homology"/>
<dbReference type="Pfam" id="PF00702">
    <property type="entry name" value="Hydrolase"/>
    <property type="match status" value="1"/>
</dbReference>
<dbReference type="PANTHER" id="PTHR43434:SF19">
    <property type="entry name" value="PHOSPHONOACETALDEHYDE HYDROLASE"/>
    <property type="match status" value="1"/>
</dbReference>
<organism evidence="3 4">
    <name type="scientific">Candidatus Brevundimonas colombiensis</name>
    <dbReference type="NCBI Taxonomy" id="3121376"/>
    <lineage>
        <taxon>Bacteria</taxon>
        <taxon>Pseudomonadati</taxon>
        <taxon>Pseudomonadota</taxon>
        <taxon>Alphaproteobacteria</taxon>
        <taxon>Caulobacterales</taxon>
        <taxon>Caulobacteraceae</taxon>
        <taxon>Brevundimonas</taxon>
    </lineage>
</organism>
<evidence type="ECO:0000313" key="3">
    <source>
        <dbReference type="EMBL" id="WEK40076.1"/>
    </source>
</evidence>
<evidence type="ECO:0000313" key="4">
    <source>
        <dbReference type="Proteomes" id="UP001213664"/>
    </source>
</evidence>
<sequence>MTSIRDSFDMVVFDWAGTMVDFGSRAPAMALMEAFDALGVPVTEDEARGDMGRAKADHVRALFAQARVSDAWRAAHGVVPGSAAVERVMAELQAPMIRLAEDKADLIPGAAEVVAQLRALDIKIASCTGYTREMMQAVLPRAAAQGYAPDLVVCAHETAQGRPSPLMIYKACADLGVWPLSRVVKVDDAEVGVAEGRNAGCFTVGVAASGNLAGLTAQALAELGADERAALLAKAADRLIEAGADIVIETVADLIPALEAEAARRNA</sequence>
<dbReference type="HAMAP" id="MF_01375">
    <property type="entry name" value="PhnX"/>
    <property type="match status" value="1"/>
</dbReference>
<comment type="cofactor">
    <cofactor evidence="2">
        <name>Mg(2+)</name>
        <dbReference type="ChEBI" id="CHEBI:18420"/>
    </cofactor>
    <text evidence="2">Binds 1 Mg(2+) ion per subunit.</text>
</comment>
<comment type="similarity">
    <text evidence="2">Belongs to the HAD-like hydrolase superfamily. PhnX family.</text>
</comment>
<dbReference type="InterPro" id="IPR006323">
    <property type="entry name" value="Phosphonoacetald_hydro"/>
</dbReference>
<evidence type="ECO:0000256" key="1">
    <source>
        <dbReference type="ARBA" id="ARBA00023270"/>
    </source>
</evidence>
<dbReference type="SFLD" id="SFLDG01135">
    <property type="entry name" value="C1.5.6:_HAD__Beta-PGM__Phospha"/>
    <property type="match status" value="1"/>
</dbReference>
<dbReference type="PANTHER" id="PTHR43434">
    <property type="entry name" value="PHOSPHOGLYCOLATE PHOSPHATASE"/>
    <property type="match status" value="1"/>
</dbReference>
<dbReference type="GO" id="GO:0000287">
    <property type="term" value="F:magnesium ion binding"/>
    <property type="evidence" value="ECO:0007669"/>
    <property type="project" value="UniProtKB-UniRule"/>
</dbReference>
<keyword evidence="2" id="KW-0460">Magnesium</keyword>
<comment type="function">
    <text evidence="2">Involved in phosphonate degradation.</text>
</comment>
<reference evidence="3" key="1">
    <citation type="submission" date="2023-03" db="EMBL/GenBank/DDBJ databases">
        <title>Andean soil-derived lignocellulolytic bacterial consortium as a source of novel taxa and putative plastic-active enzymes.</title>
        <authorList>
            <person name="Diaz-Garcia L."/>
            <person name="Chuvochina M."/>
            <person name="Feuerriegel G."/>
            <person name="Bunk B."/>
            <person name="Sproer C."/>
            <person name="Streit W.R."/>
            <person name="Rodriguez L.M."/>
            <person name="Overmann J."/>
            <person name="Jimenez D.J."/>
        </authorList>
    </citation>
    <scope>NUCLEOTIDE SEQUENCE</scope>
    <source>
        <strain evidence="3">MAG 833</strain>
    </source>
</reference>
<comment type="subunit">
    <text evidence="2">Homodimer.</text>
</comment>
<comment type="catalytic activity">
    <reaction evidence="2">
        <text>phosphonoacetaldehyde + H2O = acetaldehyde + phosphate + H(+)</text>
        <dbReference type="Rhea" id="RHEA:18905"/>
        <dbReference type="ChEBI" id="CHEBI:15343"/>
        <dbReference type="ChEBI" id="CHEBI:15377"/>
        <dbReference type="ChEBI" id="CHEBI:15378"/>
        <dbReference type="ChEBI" id="CHEBI:43474"/>
        <dbReference type="ChEBI" id="CHEBI:58383"/>
        <dbReference type="EC" id="3.11.1.1"/>
    </reaction>
</comment>
<dbReference type="SFLD" id="SFLDS00003">
    <property type="entry name" value="Haloacid_Dehalogenase"/>
    <property type="match status" value="1"/>
</dbReference>
<dbReference type="NCBIfam" id="TIGR01422">
    <property type="entry name" value="phosphonatase"/>
    <property type="match status" value="1"/>
</dbReference>